<dbReference type="PROSITE" id="PS50030">
    <property type="entry name" value="UBA"/>
    <property type="match status" value="1"/>
</dbReference>
<evidence type="ECO:0000256" key="8">
    <source>
        <dbReference type="SAM" id="MobiDB-lite"/>
    </source>
</evidence>
<evidence type="ECO:0000256" key="5">
    <source>
        <dbReference type="ARBA" id="ARBA00022840"/>
    </source>
</evidence>
<dbReference type="Pfam" id="PF00179">
    <property type="entry name" value="UQ_con"/>
    <property type="match status" value="1"/>
</dbReference>
<dbReference type="FunCoup" id="B5YM29">
    <property type="interactions" value="492"/>
</dbReference>
<dbReference type="KEGG" id="tps:THAPS_10985"/>
<evidence type="ECO:0000256" key="1">
    <source>
        <dbReference type="ARBA" id="ARBA00012486"/>
    </source>
</evidence>
<reference evidence="11 12" key="2">
    <citation type="journal article" date="2008" name="Nature">
        <title>The Phaeodactylum genome reveals the evolutionary history of diatom genomes.</title>
        <authorList>
            <person name="Bowler C."/>
            <person name="Allen A.E."/>
            <person name="Badger J.H."/>
            <person name="Grimwood J."/>
            <person name="Jabbari K."/>
            <person name="Kuo A."/>
            <person name="Maheswari U."/>
            <person name="Martens C."/>
            <person name="Maumus F."/>
            <person name="Otillar R.P."/>
            <person name="Rayko E."/>
            <person name="Salamov A."/>
            <person name="Vandepoele K."/>
            <person name="Beszteri B."/>
            <person name="Gruber A."/>
            <person name="Heijde M."/>
            <person name="Katinka M."/>
            <person name="Mock T."/>
            <person name="Valentin K."/>
            <person name="Verret F."/>
            <person name="Berges J.A."/>
            <person name="Brownlee C."/>
            <person name="Cadoret J.P."/>
            <person name="Chiovitti A."/>
            <person name="Choi C.J."/>
            <person name="Coesel S."/>
            <person name="De Martino A."/>
            <person name="Detter J.C."/>
            <person name="Durkin C."/>
            <person name="Falciatore A."/>
            <person name="Fournet J."/>
            <person name="Haruta M."/>
            <person name="Huysman M.J."/>
            <person name="Jenkins B.D."/>
            <person name="Jiroutova K."/>
            <person name="Jorgensen R.E."/>
            <person name="Joubert Y."/>
            <person name="Kaplan A."/>
            <person name="Kroger N."/>
            <person name="Kroth P.G."/>
            <person name="La Roche J."/>
            <person name="Lindquist E."/>
            <person name="Lommer M."/>
            <person name="Martin-Jezequel V."/>
            <person name="Lopez P.J."/>
            <person name="Lucas S."/>
            <person name="Mangogna M."/>
            <person name="McGinnis K."/>
            <person name="Medlin L.K."/>
            <person name="Montsant A."/>
            <person name="Oudot-Le Secq M.P."/>
            <person name="Napoli C."/>
            <person name="Obornik M."/>
            <person name="Parker M.S."/>
            <person name="Petit J.L."/>
            <person name="Porcel B.M."/>
            <person name="Poulsen N."/>
            <person name="Robison M."/>
            <person name="Rychlewski L."/>
            <person name="Rynearson T.A."/>
            <person name="Schmutz J."/>
            <person name="Shapiro H."/>
            <person name="Siaut M."/>
            <person name="Stanley M."/>
            <person name="Sussman M.R."/>
            <person name="Taylor A.R."/>
            <person name="Vardi A."/>
            <person name="von Dassow P."/>
            <person name="Vyverman W."/>
            <person name="Willis A."/>
            <person name="Wyrwicz L.S."/>
            <person name="Rokhsar D.S."/>
            <person name="Weissenbach J."/>
            <person name="Armbrust E.V."/>
            <person name="Green B.R."/>
            <person name="Van de Peer Y."/>
            <person name="Grigoriev I.V."/>
        </authorList>
    </citation>
    <scope>NUCLEOTIDE SEQUENCE [LARGE SCALE GENOMIC DNA]</scope>
    <source>
        <strain evidence="11 12">CCMP1335</strain>
    </source>
</reference>
<dbReference type="GO" id="GO:0005524">
    <property type="term" value="F:ATP binding"/>
    <property type="evidence" value="ECO:0007669"/>
    <property type="project" value="UniProtKB-UniRule"/>
</dbReference>
<dbReference type="OMA" id="HWTFVYA"/>
<dbReference type="InterPro" id="IPR023313">
    <property type="entry name" value="UBQ-conjugating_AS"/>
</dbReference>
<evidence type="ECO:0000256" key="4">
    <source>
        <dbReference type="ARBA" id="ARBA00022786"/>
    </source>
</evidence>
<accession>B5YM29</accession>
<dbReference type="STRING" id="35128.B5YM29"/>
<keyword evidence="4 7" id="KW-0833">Ubl conjugation pathway</keyword>
<dbReference type="FunFam" id="3.10.110.10:FF:000037">
    <property type="entry name" value="ubiquitin-conjugating enzyme E2 27"/>
    <property type="match status" value="1"/>
</dbReference>
<dbReference type="InterPro" id="IPR000608">
    <property type="entry name" value="UBC"/>
</dbReference>
<dbReference type="EC" id="2.3.2.23" evidence="1"/>
<dbReference type="Gene3D" id="3.10.110.10">
    <property type="entry name" value="Ubiquitin Conjugating Enzyme"/>
    <property type="match status" value="1"/>
</dbReference>
<organism evidence="11 12">
    <name type="scientific">Thalassiosira pseudonana</name>
    <name type="common">Marine diatom</name>
    <name type="synonym">Cyclotella nana</name>
    <dbReference type="NCBI Taxonomy" id="35128"/>
    <lineage>
        <taxon>Eukaryota</taxon>
        <taxon>Sar</taxon>
        <taxon>Stramenopiles</taxon>
        <taxon>Ochrophyta</taxon>
        <taxon>Bacillariophyta</taxon>
        <taxon>Coscinodiscophyceae</taxon>
        <taxon>Thalassiosirophycidae</taxon>
        <taxon>Thalassiosirales</taxon>
        <taxon>Thalassiosiraceae</taxon>
        <taxon>Thalassiosira</taxon>
    </lineage>
</organism>
<keyword evidence="3 7" id="KW-0547">Nucleotide-binding</keyword>
<evidence type="ECO:0000259" key="10">
    <source>
        <dbReference type="PROSITE" id="PS50127"/>
    </source>
</evidence>
<dbReference type="EMBL" id="CP001159">
    <property type="protein sequence ID" value="ACI64339.1"/>
    <property type="molecule type" value="Genomic_DNA"/>
</dbReference>
<dbReference type="Pfam" id="PF00627">
    <property type="entry name" value="UBA"/>
    <property type="match status" value="1"/>
</dbReference>
<dbReference type="InterPro" id="IPR009060">
    <property type="entry name" value="UBA-like_sf"/>
</dbReference>
<dbReference type="GO" id="GO:0016874">
    <property type="term" value="F:ligase activity"/>
    <property type="evidence" value="ECO:0007669"/>
    <property type="project" value="UniProtKB-KW"/>
</dbReference>
<dbReference type="SMART" id="SM00165">
    <property type="entry name" value="UBA"/>
    <property type="match status" value="1"/>
</dbReference>
<feature type="region of interest" description="Disordered" evidence="8">
    <location>
        <begin position="30"/>
        <end position="50"/>
    </location>
</feature>
<dbReference type="SMART" id="SM00212">
    <property type="entry name" value="UBCc"/>
    <property type="match status" value="1"/>
</dbReference>
<dbReference type="GeneID" id="7444810"/>
<proteinExistence type="inferred from homology"/>
<evidence type="ECO:0000313" key="12">
    <source>
        <dbReference type="Proteomes" id="UP000001449"/>
    </source>
</evidence>
<dbReference type="HOGENOM" id="CLU_030988_13_1_1"/>
<sequence>MSAAETRVNKEITQICLPDATTGIIATLAPDDTPGKSPRHLRGTISGPEGTPYEGGRFEVDILIPKQYPFEPPKMKFETKIWHPNVSSQTGAICLDILKDQWSPALTIKTAMLSLQALLCSPEPSDPQDAQVARMYLDNKAEFDRTAKYWTEMYATIDGEKKREDAAIDKVCEMGFDRESARKALEKHKWDEGAAVNDLLGM</sequence>
<dbReference type="InterPro" id="IPR016135">
    <property type="entry name" value="UBQ-conjugating_enzyme/RWD"/>
</dbReference>
<dbReference type="PROSITE" id="PS00183">
    <property type="entry name" value="UBC_1"/>
    <property type="match status" value="1"/>
</dbReference>
<evidence type="ECO:0000256" key="2">
    <source>
        <dbReference type="ARBA" id="ARBA00022679"/>
    </source>
</evidence>
<comment type="similarity">
    <text evidence="7">Belongs to the ubiquitin-conjugating enzyme family.</text>
</comment>
<name>B5YM29_THAPS</name>
<dbReference type="GO" id="GO:0005634">
    <property type="term" value="C:nucleus"/>
    <property type="evidence" value="ECO:0000318"/>
    <property type="project" value="GO_Central"/>
</dbReference>
<dbReference type="AlphaFoldDB" id="B5YM29"/>
<dbReference type="InParanoid" id="B5YM29"/>
<dbReference type="InterPro" id="IPR015940">
    <property type="entry name" value="UBA"/>
</dbReference>
<dbReference type="CDD" id="cd14314">
    <property type="entry name" value="UBA_II_E2_pyUCE_like"/>
    <property type="match status" value="1"/>
</dbReference>
<evidence type="ECO:0000256" key="3">
    <source>
        <dbReference type="ARBA" id="ARBA00022741"/>
    </source>
</evidence>
<reference evidence="11 12" key="1">
    <citation type="journal article" date="2004" name="Science">
        <title>The genome of the diatom Thalassiosira pseudonana: ecology, evolution, and metabolism.</title>
        <authorList>
            <person name="Armbrust E.V."/>
            <person name="Berges J.A."/>
            <person name="Bowler C."/>
            <person name="Green B.R."/>
            <person name="Martinez D."/>
            <person name="Putnam N.H."/>
            <person name="Zhou S."/>
            <person name="Allen A.E."/>
            <person name="Apt K.E."/>
            <person name="Bechner M."/>
            <person name="Brzezinski M.A."/>
            <person name="Chaal B.K."/>
            <person name="Chiovitti A."/>
            <person name="Davis A.K."/>
            <person name="Demarest M.S."/>
            <person name="Detter J.C."/>
            <person name="Glavina T."/>
            <person name="Goodstein D."/>
            <person name="Hadi M.Z."/>
            <person name="Hellsten U."/>
            <person name="Hildebrand M."/>
            <person name="Jenkins B.D."/>
            <person name="Jurka J."/>
            <person name="Kapitonov V.V."/>
            <person name="Kroger N."/>
            <person name="Lau W.W."/>
            <person name="Lane T.W."/>
            <person name="Larimer F.W."/>
            <person name="Lippmeier J.C."/>
            <person name="Lucas S."/>
            <person name="Medina M."/>
            <person name="Montsant A."/>
            <person name="Obornik M."/>
            <person name="Parker M.S."/>
            <person name="Palenik B."/>
            <person name="Pazour G.J."/>
            <person name="Richardson P.M."/>
            <person name="Rynearson T.A."/>
            <person name="Saito M.A."/>
            <person name="Schwartz D.C."/>
            <person name="Thamatrakoln K."/>
            <person name="Valentin K."/>
            <person name="Vardi A."/>
            <person name="Wilkerson F.P."/>
            <person name="Rokhsar D.S."/>
        </authorList>
    </citation>
    <scope>NUCLEOTIDE SEQUENCE [LARGE SCALE GENOMIC DNA]</scope>
    <source>
        <strain evidence="11 12">CCMP1335</strain>
    </source>
</reference>
<keyword evidence="12" id="KW-1185">Reference proteome</keyword>
<dbReference type="SUPFAM" id="SSF54495">
    <property type="entry name" value="UBC-like"/>
    <property type="match status" value="1"/>
</dbReference>
<evidence type="ECO:0000256" key="7">
    <source>
        <dbReference type="RuleBase" id="RU362109"/>
    </source>
</evidence>
<evidence type="ECO:0000259" key="9">
    <source>
        <dbReference type="PROSITE" id="PS50030"/>
    </source>
</evidence>
<dbReference type="GO" id="GO:0000209">
    <property type="term" value="P:protein polyubiquitination"/>
    <property type="evidence" value="ECO:0000318"/>
    <property type="project" value="GO_Central"/>
</dbReference>
<evidence type="ECO:0000256" key="6">
    <source>
        <dbReference type="PROSITE-ProRule" id="PRU10133"/>
    </source>
</evidence>
<dbReference type="PaxDb" id="35128-Thaps10985"/>
<dbReference type="PROSITE" id="PS50127">
    <property type="entry name" value="UBC_2"/>
    <property type="match status" value="1"/>
</dbReference>
<dbReference type="RefSeq" id="XP_002295622.1">
    <property type="nucleotide sequence ID" value="XM_002295586.1"/>
</dbReference>
<feature type="domain" description="UBA" evidence="9">
    <location>
        <begin position="161"/>
        <end position="202"/>
    </location>
</feature>
<keyword evidence="2" id="KW-0808">Transferase</keyword>
<protein>
    <recommendedName>
        <fullName evidence="1">E2 ubiquitin-conjugating enzyme</fullName>
        <ecNumber evidence="1">2.3.2.23</ecNumber>
    </recommendedName>
</protein>
<keyword evidence="5 7" id="KW-0067">ATP-binding</keyword>
<dbReference type="CDD" id="cd23800">
    <property type="entry name" value="UBCc_UBE2K"/>
    <property type="match status" value="1"/>
</dbReference>
<gene>
    <name evidence="11" type="ORF">THAPS_10985</name>
</gene>
<dbReference type="GO" id="GO:0061631">
    <property type="term" value="F:ubiquitin conjugating enzyme activity"/>
    <property type="evidence" value="ECO:0000318"/>
    <property type="project" value="GO_Central"/>
</dbReference>
<dbReference type="PANTHER" id="PTHR24068">
    <property type="entry name" value="UBIQUITIN-CONJUGATING ENZYME E2"/>
    <property type="match status" value="1"/>
</dbReference>
<feature type="active site" description="Glycyl thioester intermediate" evidence="6">
    <location>
        <position position="94"/>
    </location>
</feature>
<dbReference type="eggNOG" id="KOG0418">
    <property type="taxonomic scope" value="Eukaryota"/>
</dbReference>
<evidence type="ECO:0000313" key="11">
    <source>
        <dbReference type="EMBL" id="ACI64339.1"/>
    </source>
</evidence>
<dbReference type="SUPFAM" id="SSF46934">
    <property type="entry name" value="UBA-like"/>
    <property type="match status" value="1"/>
</dbReference>
<feature type="domain" description="UBC core" evidence="10">
    <location>
        <begin position="3"/>
        <end position="156"/>
    </location>
</feature>
<dbReference type="Proteomes" id="UP000001449">
    <property type="component" value="Chromosome 18"/>
</dbReference>
<dbReference type="Gene3D" id="1.10.8.10">
    <property type="entry name" value="DNA helicase RuvA subunit, C-terminal domain"/>
    <property type="match status" value="1"/>
</dbReference>
<keyword evidence="11" id="KW-0436">Ligase</keyword>